<dbReference type="PANTHER" id="PTHR21485:SF3">
    <property type="entry name" value="N-ACYLNEURAMINATE CYTIDYLYLTRANSFERASE"/>
    <property type="match status" value="1"/>
</dbReference>
<dbReference type="GO" id="GO:0019143">
    <property type="term" value="F:3-deoxy-manno-octulosonate-8-phosphatase activity"/>
    <property type="evidence" value="ECO:0007669"/>
    <property type="project" value="UniProtKB-UniRule"/>
</dbReference>
<evidence type="ECO:0000256" key="8">
    <source>
        <dbReference type="ARBA" id="ARBA00022801"/>
    </source>
</evidence>
<dbReference type="PANTHER" id="PTHR21485">
    <property type="entry name" value="HAD SUPERFAMILY MEMBERS CMAS AND KDSC"/>
    <property type="match status" value="1"/>
</dbReference>
<dbReference type="NCBIfam" id="TIGR01670">
    <property type="entry name" value="KdsC-phosphatas"/>
    <property type="match status" value="1"/>
</dbReference>
<dbReference type="CDD" id="cd01630">
    <property type="entry name" value="HAD_KDO-like"/>
    <property type="match status" value="1"/>
</dbReference>
<comment type="catalytic activity">
    <reaction evidence="1 11">
        <text>3-deoxy-alpha-D-manno-2-octulosonate-8-phosphate + H2O = 3-deoxy-alpha-D-manno-oct-2-ulosonate + phosphate</text>
        <dbReference type="Rhea" id="RHEA:11500"/>
        <dbReference type="ChEBI" id="CHEBI:15377"/>
        <dbReference type="ChEBI" id="CHEBI:43474"/>
        <dbReference type="ChEBI" id="CHEBI:85985"/>
        <dbReference type="ChEBI" id="CHEBI:85986"/>
        <dbReference type="EC" id="3.1.3.45"/>
    </reaction>
</comment>
<comment type="subunit">
    <text evidence="4 11">Homotetramer.</text>
</comment>
<evidence type="ECO:0000256" key="11">
    <source>
        <dbReference type="PIRNR" id="PIRNR006118"/>
    </source>
</evidence>
<proteinExistence type="inferred from homology"/>
<dbReference type="PATRIC" id="fig|330734.3.peg.2663"/>
<keyword evidence="7 11" id="KW-0479">Metal-binding</keyword>
<dbReference type="EMBL" id="CP011494">
    <property type="protein sequence ID" value="AKO53168.1"/>
    <property type="molecule type" value="Genomic_DNA"/>
</dbReference>
<dbReference type="KEGG" id="mpq:ABA45_12715"/>
<dbReference type="SFLD" id="SFLDS00003">
    <property type="entry name" value="Haloacid_Dehalogenase"/>
    <property type="match status" value="1"/>
</dbReference>
<dbReference type="InterPro" id="IPR036412">
    <property type="entry name" value="HAD-like_sf"/>
</dbReference>
<evidence type="ECO:0000313" key="13">
    <source>
        <dbReference type="EMBL" id="AKO53168.1"/>
    </source>
</evidence>
<evidence type="ECO:0000256" key="10">
    <source>
        <dbReference type="ARBA" id="ARBA00031051"/>
    </source>
</evidence>
<dbReference type="SFLD" id="SFLDG01138">
    <property type="entry name" value="C1.6.2:_Deoxy-d-mannose-octulo"/>
    <property type="match status" value="1"/>
</dbReference>
<comment type="similarity">
    <text evidence="3 11">Belongs to the KdsC family.</text>
</comment>
<sequence length="202" mass="21739">MDTLVKDTPNFRPQWPASVLAKAANIRLIALDVDGIMSDGKIYFSASGDELKAFNILDGLGLKQLMAAGITVAVITGRRSPLTEKRMTDLGIPHLLQGRKDKRTALLEIVDLMGIPASDIAYMGDDLPDLPALRYAGLGITVPNGYWLLQEHADYCTRSRGGDGAVREACDLILASQGKLDTALAPYLEAYIEPVRDAGSAP</sequence>
<dbReference type="SFLD" id="SFLDG01136">
    <property type="entry name" value="C1.6:_Phosphoserine_Phosphatas"/>
    <property type="match status" value="1"/>
</dbReference>
<organism evidence="13 14">
    <name type="scientific">Marinobacter psychrophilus</name>
    <dbReference type="NCBI Taxonomy" id="330734"/>
    <lineage>
        <taxon>Bacteria</taxon>
        <taxon>Pseudomonadati</taxon>
        <taxon>Pseudomonadota</taxon>
        <taxon>Gammaproteobacteria</taxon>
        <taxon>Pseudomonadales</taxon>
        <taxon>Marinobacteraceae</taxon>
        <taxon>Marinobacter</taxon>
    </lineage>
</organism>
<dbReference type="FunFam" id="3.40.50.1000:FF:000029">
    <property type="entry name" value="3-deoxy-D-manno-octulosonate 8-phosphate phosphatase KdsC"/>
    <property type="match status" value="1"/>
</dbReference>
<dbReference type="Proteomes" id="UP000036406">
    <property type="component" value="Chromosome"/>
</dbReference>
<evidence type="ECO:0000256" key="2">
    <source>
        <dbReference type="ARBA" id="ARBA00001946"/>
    </source>
</evidence>
<evidence type="ECO:0000256" key="12">
    <source>
        <dbReference type="PIRSR" id="PIRSR006118-2"/>
    </source>
</evidence>
<evidence type="ECO:0000256" key="5">
    <source>
        <dbReference type="ARBA" id="ARBA00013066"/>
    </source>
</evidence>
<protein>
    <recommendedName>
        <fullName evidence="6 11">3-deoxy-D-manno-octulosonate 8-phosphate phosphatase KdsC</fullName>
        <ecNumber evidence="5 11">3.1.3.45</ecNumber>
    </recommendedName>
    <alternativeName>
        <fullName evidence="10 11">KDO 8-P phosphatase</fullName>
    </alternativeName>
</protein>
<dbReference type="Pfam" id="PF08282">
    <property type="entry name" value="Hydrolase_3"/>
    <property type="match status" value="1"/>
</dbReference>
<dbReference type="GO" id="GO:0046872">
    <property type="term" value="F:metal ion binding"/>
    <property type="evidence" value="ECO:0007669"/>
    <property type="project" value="UniProtKB-UniRule"/>
</dbReference>
<evidence type="ECO:0000256" key="1">
    <source>
        <dbReference type="ARBA" id="ARBA00000898"/>
    </source>
</evidence>
<evidence type="ECO:0000256" key="7">
    <source>
        <dbReference type="ARBA" id="ARBA00022723"/>
    </source>
</evidence>
<dbReference type="InterPro" id="IPR050793">
    <property type="entry name" value="CMP-NeuNAc_synthase"/>
</dbReference>
<feature type="binding site" evidence="12">
    <location>
        <position position="32"/>
    </location>
    <ligand>
        <name>Mg(2+)</name>
        <dbReference type="ChEBI" id="CHEBI:18420"/>
    </ligand>
</feature>
<dbReference type="GO" id="GO:0008781">
    <property type="term" value="F:N-acylneuraminate cytidylyltransferase activity"/>
    <property type="evidence" value="ECO:0007669"/>
    <property type="project" value="TreeGrafter"/>
</dbReference>
<evidence type="ECO:0000313" key="14">
    <source>
        <dbReference type="Proteomes" id="UP000036406"/>
    </source>
</evidence>
<dbReference type="PIRSF" id="PIRSF006118">
    <property type="entry name" value="KDO8-P_Ptase"/>
    <property type="match status" value="1"/>
</dbReference>
<comment type="cofactor">
    <cofactor evidence="2 11 12">
        <name>Mg(2+)</name>
        <dbReference type="ChEBI" id="CHEBI:18420"/>
    </cofactor>
</comment>
<dbReference type="AlphaFoldDB" id="A0A0H4I617"/>
<dbReference type="STRING" id="330734.ABA45_12715"/>
<comment type="function">
    <text evidence="11">Catalyzes the hydrolysis of 3-deoxy-D-manno-octulosonate 8-phosphate (KDO 8-P) to 3-deoxy-D-manno-octulosonate (KDO) and inorganic phosphate.</text>
</comment>
<dbReference type="SUPFAM" id="SSF56784">
    <property type="entry name" value="HAD-like"/>
    <property type="match status" value="1"/>
</dbReference>
<name>A0A0H4I617_9GAMM</name>
<evidence type="ECO:0000256" key="6">
    <source>
        <dbReference type="ARBA" id="ARBA00020092"/>
    </source>
</evidence>
<dbReference type="InterPro" id="IPR010023">
    <property type="entry name" value="KdsC_fam"/>
</dbReference>
<dbReference type="GO" id="GO:0009103">
    <property type="term" value="P:lipopolysaccharide biosynthetic process"/>
    <property type="evidence" value="ECO:0007669"/>
    <property type="project" value="UniProtKB-UniRule"/>
</dbReference>
<keyword evidence="11" id="KW-0448">Lipopolysaccharide biosynthesis</keyword>
<feature type="binding site" evidence="12">
    <location>
        <position position="34"/>
    </location>
    <ligand>
        <name>substrate</name>
    </ligand>
</feature>
<evidence type="ECO:0000256" key="4">
    <source>
        <dbReference type="ARBA" id="ARBA00011881"/>
    </source>
</evidence>
<evidence type="ECO:0000256" key="3">
    <source>
        <dbReference type="ARBA" id="ARBA00005893"/>
    </source>
</evidence>
<dbReference type="RefSeq" id="WP_048386655.1">
    <property type="nucleotide sequence ID" value="NZ_CP011494.1"/>
</dbReference>
<keyword evidence="9 11" id="KW-0460">Magnesium</keyword>
<keyword evidence="8 11" id="KW-0378">Hydrolase</keyword>
<dbReference type="EC" id="3.1.3.45" evidence="5 11"/>
<dbReference type="Gene3D" id="3.40.50.1000">
    <property type="entry name" value="HAD superfamily/HAD-like"/>
    <property type="match status" value="1"/>
</dbReference>
<dbReference type="InterPro" id="IPR023214">
    <property type="entry name" value="HAD_sf"/>
</dbReference>
<keyword evidence="14" id="KW-1185">Reference proteome</keyword>
<reference evidence="13 14" key="1">
    <citation type="submission" date="2015-05" db="EMBL/GenBank/DDBJ databases">
        <title>Complete genome of Marinobacter psychrophilus strain 20041T isolated from sea-ice of the Canadian Basin.</title>
        <authorList>
            <person name="Song L."/>
            <person name="Ren L."/>
            <person name="Yu Y."/>
            <person name="Wang X."/>
        </authorList>
    </citation>
    <scope>NUCLEOTIDE SEQUENCE [LARGE SCALE GENOMIC DNA]</scope>
    <source>
        <strain evidence="13 14">20041</strain>
    </source>
</reference>
<gene>
    <name evidence="13" type="ORF">ABA45_12715</name>
</gene>
<accession>A0A0H4I617</accession>
<evidence type="ECO:0000256" key="9">
    <source>
        <dbReference type="ARBA" id="ARBA00022842"/>
    </source>
</evidence>
<feature type="binding site" evidence="12">
    <location>
        <position position="125"/>
    </location>
    <ligand>
        <name>Mg(2+)</name>
        <dbReference type="ChEBI" id="CHEBI:18420"/>
    </ligand>
</feature>